<gene>
    <name evidence="1" type="ORF">MHM_03580</name>
</gene>
<organism evidence="1">
    <name type="scientific">Candidatus Mycoplasma haematominutum 'Birmingham 1'</name>
    <dbReference type="NCBI Taxonomy" id="1116213"/>
    <lineage>
        <taxon>Bacteria</taxon>
        <taxon>Bacillati</taxon>
        <taxon>Mycoplasmatota</taxon>
        <taxon>Mollicutes</taxon>
        <taxon>Mycoplasmataceae</taxon>
        <taxon>Mycoplasma</taxon>
    </lineage>
</organism>
<reference evidence="1" key="1">
    <citation type="submission" date="2011-11" db="EMBL/GenBank/DDBJ databases">
        <title>Complete genome sequence of Candidatus Mycoplasma haemominutum.</title>
        <authorList>
            <person name="Barker E.N."/>
            <person name="Darby A.C."/>
            <person name="Helps C.R."/>
            <person name="Peters I.R."/>
            <person name="Hughes M.A."/>
            <person name="Radford A.D."/>
            <person name="Novacco M."/>
            <person name="Boretti F."/>
            <person name="Hofmann-Lehmann R."/>
            <person name="Tasker S."/>
        </authorList>
    </citation>
    <scope>NUCLEOTIDE SEQUENCE</scope>
    <source>
        <strain evidence="1">Birmingham 1</strain>
    </source>
</reference>
<dbReference type="KEGG" id="mhb:MHM_03580"/>
<sequence length="47" mass="4823">MNLNNRTLLTSLGILLAGGGLSPALSNLDTVSFTLPFGGGRHSAPNR</sequence>
<dbReference type="HOGENOM" id="CLU_3165903_0_0_14"/>
<dbReference type="AlphaFoldDB" id="G8C3H8"/>
<name>G8C3H8_9MOLU</name>
<evidence type="ECO:0000313" key="1">
    <source>
        <dbReference type="EMBL" id="CCE66876.1"/>
    </source>
</evidence>
<dbReference type="EMBL" id="HE613254">
    <property type="protein sequence ID" value="CCE66876.1"/>
    <property type="molecule type" value="Genomic_DNA"/>
</dbReference>
<dbReference type="PATRIC" id="fig|1116213.3.peg.384"/>
<proteinExistence type="predicted"/>
<protein>
    <submittedName>
        <fullName evidence="1">Uncharacterized protein</fullName>
    </submittedName>
</protein>
<accession>G8C3H8</accession>
<reference evidence="1" key="2">
    <citation type="submission" date="2011-11" db="EMBL/GenBank/DDBJ databases">
        <authorList>
            <person name="Barker E."/>
        </authorList>
    </citation>
    <scope>NUCLEOTIDE SEQUENCE</scope>
    <source>
        <strain evidence="1">Birmingham 1</strain>
    </source>
</reference>